<evidence type="ECO:0000256" key="4">
    <source>
        <dbReference type="ARBA" id="ARBA00022989"/>
    </source>
</evidence>
<evidence type="ECO:0000256" key="1">
    <source>
        <dbReference type="ARBA" id="ARBA00004370"/>
    </source>
</evidence>
<dbReference type="RefSeq" id="WP_026025519.1">
    <property type="nucleotide sequence ID" value="NZ_CAWMPN010000008.1"/>
</dbReference>
<dbReference type="InterPro" id="IPR043128">
    <property type="entry name" value="Rev_trsase/Diguanyl_cyclase"/>
</dbReference>
<feature type="transmembrane region" description="Helical" evidence="7">
    <location>
        <begin position="7"/>
        <end position="28"/>
    </location>
</feature>
<dbReference type="PROSITE" id="PS50887">
    <property type="entry name" value="GGDEF"/>
    <property type="match status" value="1"/>
</dbReference>
<dbReference type="GO" id="GO:0043709">
    <property type="term" value="P:cell adhesion involved in single-species biofilm formation"/>
    <property type="evidence" value="ECO:0007669"/>
    <property type="project" value="TreeGrafter"/>
</dbReference>
<dbReference type="SMART" id="SM01079">
    <property type="entry name" value="CHASE"/>
    <property type="match status" value="1"/>
</dbReference>
<dbReference type="CDD" id="cd01949">
    <property type="entry name" value="GGDEF"/>
    <property type="match status" value="1"/>
</dbReference>
<comment type="subcellular location">
    <subcellularLocation>
        <location evidence="1">Membrane</location>
    </subcellularLocation>
</comment>
<organism evidence="10 11">
    <name type="scientific">Aliivibrio logei</name>
    <name type="common">Vibrio logei</name>
    <dbReference type="NCBI Taxonomy" id="688"/>
    <lineage>
        <taxon>Bacteria</taxon>
        <taxon>Pseudomonadati</taxon>
        <taxon>Pseudomonadota</taxon>
        <taxon>Gammaproteobacteria</taxon>
        <taxon>Vibrionales</taxon>
        <taxon>Vibrionaceae</taxon>
        <taxon>Aliivibrio</taxon>
    </lineage>
</organism>
<dbReference type="Gene3D" id="3.30.450.350">
    <property type="entry name" value="CHASE domain"/>
    <property type="match status" value="1"/>
</dbReference>
<evidence type="ECO:0000259" key="9">
    <source>
        <dbReference type="PROSITE" id="PS50887"/>
    </source>
</evidence>
<feature type="transmembrane region" description="Helical" evidence="7">
    <location>
        <begin position="306"/>
        <end position="327"/>
    </location>
</feature>
<gene>
    <name evidence="10" type="ORF">A6E04_06585</name>
</gene>
<dbReference type="PANTHER" id="PTHR45138:SF9">
    <property type="entry name" value="DIGUANYLATE CYCLASE DGCM-RELATED"/>
    <property type="match status" value="1"/>
</dbReference>
<dbReference type="NCBIfam" id="TIGR00254">
    <property type="entry name" value="GGDEF"/>
    <property type="match status" value="1"/>
</dbReference>
<evidence type="ECO:0000313" key="10">
    <source>
        <dbReference type="EMBL" id="OCH21531.1"/>
    </source>
</evidence>
<evidence type="ECO:0000259" key="8">
    <source>
        <dbReference type="PROSITE" id="PS50839"/>
    </source>
</evidence>
<dbReference type="Gene3D" id="3.30.70.270">
    <property type="match status" value="1"/>
</dbReference>
<dbReference type="EMBL" id="MAJU01000008">
    <property type="protein sequence ID" value="OCH21531.1"/>
    <property type="molecule type" value="Genomic_DNA"/>
</dbReference>
<dbReference type="STRING" id="688.A6E04_06585"/>
<evidence type="ECO:0000256" key="7">
    <source>
        <dbReference type="SAM" id="Phobius"/>
    </source>
</evidence>
<name>A0A1B9NZJ1_ALILO</name>
<dbReference type="SMART" id="SM00267">
    <property type="entry name" value="GGDEF"/>
    <property type="match status" value="1"/>
</dbReference>
<dbReference type="InterPro" id="IPR050469">
    <property type="entry name" value="Diguanylate_Cyclase"/>
</dbReference>
<dbReference type="Pfam" id="PF03924">
    <property type="entry name" value="CHASE"/>
    <property type="match status" value="1"/>
</dbReference>
<accession>A0A1B9NZJ1</accession>
<sequence>MFKNSSIHIITSFMLALTLSLLCMHFVYNSNLESNRQLFSKEAERESTLLTLLIEKDIDFIGAGANFYQAGSKQDWQQFPLFANSLLSRSQSLISLQWMQKVEEKDIEKHSKEVKKIFPSFSIYTVPQDKPKTYDYVFKNHEPIYVATDIYPRDKKNIALLGFYSAQERFQRVVDESINAGRPSISDKVRLLQDGLDKSTPKTGLLVYHPVFTADKKALKGIMVGVLRVTSYFDKLVESTLLGESLVVKIIDTGFDAEDDPIMFESPQWDDFNGLRITNSINIENRIWHVEYKSKNDLSDSQQLSLLWMFIGALILSNLIAVITFMVTRDKKRIEKLLEARTEELHYMAMHDDLTGLLNRRSMTKVVNRFIEEDKPFALICFDIDNFKDINDTYGHPEGDEVLLHITYLVSDLLGEATPIIRLGGDEFAVLLEIGDLQQLSHVAKKIHQVIEESPTIIPDLIIEQTISLGAVLWRGEPKEVLLKLADQALYDSKDRGRNQVTIRG</sequence>
<dbReference type="GO" id="GO:0005886">
    <property type="term" value="C:plasma membrane"/>
    <property type="evidence" value="ECO:0007669"/>
    <property type="project" value="TreeGrafter"/>
</dbReference>
<evidence type="ECO:0000313" key="11">
    <source>
        <dbReference type="Proteomes" id="UP000093523"/>
    </source>
</evidence>
<feature type="domain" description="GGDEF" evidence="9">
    <location>
        <begin position="375"/>
        <end position="505"/>
    </location>
</feature>
<feature type="domain" description="CHASE" evidence="8">
    <location>
        <begin position="70"/>
        <end position="291"/>
    </location>
</feature>
<dbReference type="InterPro" id="IPR000160">
    <property type="entry name" value="GGDEF_dom"/>
</dbReference>
<protein>
    <recommendedName>
        <fullName evidence="2">diguanylate cyclase</fullName>
        <ecNumber evidence="2">2.7.7.65</ecNumber>
    </recommendedName>
</protein>
<dbReference type="SUPFAM" id="SSF55073">
    <property type="entry name" value="Nucleotide cyclase"/>
    <property type="match status" value="1"/>
</dbReference>
<keyword evidence="3 7" id="KW-0812">Transmembrane</keyword>
<comment type="catalytic activity">
    <reaction evidence="6">
        <text>2 GTP = 3',3'-c-di-GMP + 2 diphosphate</text>
        <dbReference type="Rhea" id="RHEA:24898"/>
        <dbReference type="ChEBI" id="CHEBI:33019"/>
        <dbReference type="ChEBI" id="CHEBI:37565"/>
        <dbReference type="ChEBI" id="CHEBI:58805"/>
        <dbReference type="EC" id="2.7.7.65"/>
    </reaction>
</comment>
<keyword evidence="5 7" id="KW-0472">Membrane</keyword>
<keyword evidence="4 7" id="KW-1133">Transmembrane helix</keyword>
<evidence type="ECO:0000256" key="3">
    <source>
        <dbReference type="ARBA" id="ARBA00022692"/>
    </source>
</evidence>
<evidence type="ECO:0000256" key="5">
    <source>
        <dbReference type="ARBA" id="ARBA00023136"/>
    </source>
</evidence>
<dbReference type="InterPro" id="IPR029787">
    <property type="entry name" value="Nucleotide_cyclase"/>
</dbReference>
<dbReference type="Proteomes" id="UP000093523">
    <property type="component" value="Unassembled WGS sequence"/>
</dbReference>
<dbReference type="PANTHER" id="PTHR45138">
    <property type="entry name" value="REGULATORY COMPONENTS OF SENSORY TRANSDUCTION SYSTEM"/>
    <property type="match status" value="1"/>
</dbReference>
<proteinExistence type="predicted"/>
<dbReference type="GO" id="GO:0052621">
    <property type="term" value="F:diguanylate cyclase activity"/>
    <property type="evidence" value="ECO:0007669"/>
    <property type="project" value="UniProtKB-EC"/>
</dbReference>
<dbReference type="EC" id="2.7.7.65" evidence="2"/>
<dbReference type="InterPro" id="IPR006189">
    <property type="entry name" value="CHASE_dom"/>
</dbReference>
<dbReference type="InterPro" id="IPR042240">
    <property type="entry name" value="CHASE_sf"/>
</dbReference>
<dbReference type="PROSITE" id="PS50839">
    <property type="entry name" value="CHASE"/>
    <property type="match status" value="1"/>
</dbReference>
<dbReference type="AlphaFoldDB" id="A0A1B9NZJ1"/>
<reference evidence="10 11" key="1">
    <citation type="submission" date="2016-06" db="EMBL/GenBank/DDBJ databases">
        <authorList>
            <person name="Kjaerup R.B."/>
            <person name="Dalgaard T.S."/>
            <person name="Juul-Madsen H.R."/>
        </authorList>
    </citation>
    <scope>NUCLEOTIDE SEQUENCE [LARGE SCALE GENOMIC DNA]</scope>
    <source>
        <strain evidence="10 11">1S159</strain>
    </source>
</reference>
<evidence type="ECO:0000256" key="6">
    <source>
        <dbReference type="ARBA" id="ARBA00034247"/>
    </source>
</evidence>
<dbReference type="Pfam" id="PF00990">
    <property type="entry name" value="GGDEF"/>
    <property type="match status" value="1"/>
</dbReference>
<evidence type="ECO:0000256" key="2">
    <source>
        <dbReference type="ARBA" id="ARBA00012528"/>
    </source>
</evidence>
<dbReference type="GO" id="GO:0007165">
    <property type="term" value="P:signal transduction"/>
    <property type="evidence" value="ECO:0007669"/>
    <property type="project" value="UniProtKB-ARBA"/>
</dbReference>
<dbReference type="GO" id="GO:1902201">
    <property type="term" value="P:negative regulation of bacterial-type flagellum-dependent cell motility"/>
    <property type="evidence" value="ECO:0007669"/>
    <property type="project" value="TreeGrafter"/>
</dbReference>
<comment type="caution">
    <text evidence="10">The sequence shown here is derived from an EMBL/GenBank/DDBJ whole genome shotgun (WGS) entry which is preliminary data.</text>
</comment>